<keyword evidence="2" id="KW-1185">Reference proteome</keyword>
<reference evidence="1 2" key="1">
    <citation type="journal article" date="2022" name="Nat. Ecol. Evol.">
        <title>A masculinizing supergene underlies an exaggerated male reproductive morph in a spider.</title>
        <authorList>
            <person name="Hendrickx F."/>
            <person name="De Corte Z."/>
            <person name="Sonet G."/>
            <person name="Van Belleghem S.M."/>
            <person name="Kostlbacher S."/>
            <person name="Vangestel C."/>
        </authorList>
    </citation>
    <scope>NUCLEOTIDE SEQUENCE [LARGE SCALE GENOMIC DNA]</scope>
    <source>
        <strain evidence="1">W744_W776</strain>
    </source>
</reference>
<sequence length="123" mass="14179">MEIFFNYDEPEQHWSVPKFEMEQFLASAQRTVSGSTFLTFYIVVNLRFEGVRPLGEDAPLKNVLKRELNCPYPSATLSFGKTRKLVEKSLFSSSDCETQTYGQRSKNGKGKEDMYLHLRAKLV</sequence>
<proteinExistence type="predicted"/>
<accession>A0AAV6USX0</accession>
<organism evidence="1 2">
    <name type="scientific">Oedothorax gibbosus</name>
    <dbReference type="NCBI Taxonomy" id="931172"/>
    <lineage>
        <taxon>Eukaryota</taxon>
        <taxon>Metazoa</taxon>
        <taxon>Ecdysozoa</taxon>
        <taxon>Arthropoda</taxon>
        <taxon>Chelicerata</taxon>
        <taxon>Arachnida</taxon>
        <taxon>Araneae</taxon>
        <taxon>Araneomorphae</taxon>
        <taxon>Entelegynae</taxon>
        <taxon>Araneoidea</taxon>
        <taxon>Linyphiidae</taxon>
        <taxon>Erigoninae</taxon>
        <taxon>Oedothorax</taxon>
    </lineage>
</organism>
<dbReference type="EMBL" id="JAFNEN010000277">
    <property type="protein sequence ID" value="KAG8187204.1"/>
    <property type="molecule type" value="Genomic_DNA"/>
</dbReference>
<dbReference type="AlphaFoldDB" id="A0AAV6USX0"/>
<evidence type="ECO:0000313" key="1">
    <source>
        <dbReference type="EMBL" id="KAG8187204.1"/>
    </source>
</evidence>
<comment type="caution">
    <text evidence="1">The sequence shown here is derived from an EMBL/GenBank/DDBJ whole genome shotgun (WGS) entry which is preliminary data.</text>
</comment>
<name>A0AAV6USX0_9ARAC</name>
<protein>
    <submittedName>
        <fullName evidence="1">Uncharacterized protein</fullName>
    </submittedName>
</protein>
<evidence type="ECO:0000313" key="2">
    <source>
        <dbReference type="Proteomes" id="UP000827092"/>
    </source>
</evidence>
<gene>
    <name evidence="1" type="ORF">JTE90_020073</name>
</gene>
<dbReference type="Proteomes" id="UP000827092">
    <property type="component" value="Unassembled WGS sequence"/>
</dbReference>